<dbReference type="Proteomes" id="UP001152759">
    <property type="component" value="Chromosome 1"/>
</dbReference>
<organism evidence="1 2">
    <name type="scientific">Bemisia tabaci</name>
    <name type="common">Sweetpotato whitefly</name>
    <name type="synonym">Aleurodes tabaci</name>
    <dbReference type="NCBI Taxonomy" id="7038"/>
    <lineage>
        <taxon>Eukaryota</taxon>
        <taxon>Metazoa</taxon>
        <taxon>Ecdysozoa</taxon>
        <taxon>Arthropoda</taxon>
        <taxon>Hexapoda</taxon>
        <taxon>Insecta</taxon>
        <taxon>Pterygota</taxon>
        <taxon>Neoptera</taxon>
        <taxon>Paraneoptera</taxon>
        <taxon>Hemiptera</taxon>
        <taxon>Sternorrhyncha</taxon>
        <taxon>Aleyrodoidea</taxon>
        <taxon>Aleyrodidae</taxon>
        <taxon>Aleyrodinae</taxon>
        <taxon>Bemisia</taxon>
    </lineage>
</organism>
<reference evidence="1" key="1">
    <citation type="submission" date="2021-12" db="EMBL/GenBank/DDBJ databases">
        <authorList>
            <person name="King R."/>
        </authorList>
    </citation>
    <scope>NUCLEOTIDE SEQUENCE</scope>
</reference>
<gene>
    <name evidence="1" type="ORF">BEMITA_LOCUS1191</name>
</gene>
<evidence type="ECO:0000313" key="2">
    <source>
        <dbReference type="Proteomes" id="UP001152759"/>
    </source>
</evidence>
<protein>
    <submittedName>
        <fullName evidence="1">Uncharacterized protein</fullName>
    </submittedName>
</protein>
<keyword evidence="2" id="KW-1185">Reference proteome</keyword>
<proteinExistence type="predicted"/>
<dbReference type="AlphaFoldDB" id="A0A9P0C9H9"/>
<evidence type="ECO:0000313" key="1">
    <source>
        <dbReference type="EMBL" id="CAH0753914.1"/>
    </source>
</evidence>
<accession>A0A9P0C9H9</accession>
<sequence length="198" mass="22454">MHQNRIQKLLFKEYSELAEMVLVESPFAETDENGNGIRQVYLGVTPTQLIIAGDQLKPSTEAAVAFPRNMSPDPEIENFELLSVCAIESANLTIFKRKRRRTIKAQLCNEQTRYFELGGFENRAVMWNLWCERLKFLNAGDITASPSSASSLLLPLVKSITSLSSWRKRTDHARGDKLNYYSIVPTELGKIACNYSFI</sequence>
<name>A0A9P0C9H9_BEMTA</name>
<dbReference type="EMBL" id="OU963862">
    <property type="protein sequence ID" value="CAH0753914.1"/>
    <property type="molecule type" value="Genomic_DNA"/>
</dbReference>